<feature type="non-terminal residue" evidence="1">
    <location>
        <position position="1"/>
    </location>
</feature>
<evidence type="ECO:0000313" key="1">
    <source>
        <dbReference type="EMBL" id="OBA25288.1"/>
    </source>
</evidence>
<dbReference type="AlphaFoldDB" id="A0A1B7T9A5"/>
<evidence type="ECO:0000313" key="2">
    <source>
        <dbReference type="Proteomes" id="UP000092321"/>
    </source>
</evidence>
<proteinExistence type="predicted"/>
<gene>
    <name evidence="1" type="ORF">HANVADRAFT_76996</name>
</gene>
<name>A0A1B7T9A5_9ASCO</name>
<sequence>SNTLLFIHKYDKTVKLENLNAFQYFIELNYPYFEDVLFLLLKSRRDVLKRNKNVSYPINNNDEDLKDSEYFKSKELSQTFSSSFYDFYDFQLTNLRKLMHLKKMITEWKLMPQSEKQKYILLKDIIKSQVNLQRTTSFESKEKRIFFDTLITHKIIDTPGVFYPYNFKDVKTVPLEYDIISLYQNRKQNLLKLFNKMDDVIDFKKNVFMKYTEDVWRKLSIKPHEPLAYITNLLNSKPDSEKSEKFPKFKDYFYSRFPIVYKETFENSGFKNIEDFENIFKSLEEGTSLLTKMLNQIFYEHVEIYERELTKNYLDEDLYKSWESSLEFSHTSVQISLPMCYRSTYSYYRNIIHGFENAIFRYENYCQKALPLEFLKNMKQNVRKINSIDINPSEKSSKLFRELVHWRNLYQLKKNNGKVLYASPPAPKLFYLRANQPNHQIIKVISKFPDENINKLVNRILHNAYMYYYRHGQSDSWAKYREESENCQTNIHEIDFNCYLEMQQMIQQKRYEKVNQLMETKPDASILDCELDKTELNAIITKIKSKFDEVVIAKANKKN</sequence>
<protein>
    <submittedName>
        <fullName evidence="1">Uncharacterized protein</fullName>
    </submittedName>
</protein>
<dbReference type="Proteomes" id="UP000092321">
    <property type="component" value="Unassembled WGS sequence"/>
</dbReference>
<comment type="caution">
    <text evidence="1">The sequence shown here is derived from an EMBL/GenBank/DDBJ whole genome shotgun (WGS) entry which is preliminary data.</text>
</comment>
<organism evidence="1 2">
    <name type="scientific">Hanseniaspora valbyensis NRRL Y-1626</name>
    <dbReference type="NCBI Taxonomy" id="766949"/>
    <lineage>
        <taxon>Eukaryota</taxon>
        <taxon>Fungi</taxon>
        <taxon>Dikarya</taxon>
        <taxon>Ascomycota</taxon>
        <taxon>Saccharomycotina</taxon>
        <taxon>Saccharomycetes</taxon>
        <taxon>Saccharomycodales</taxon>
        <taxon>Saccharomycodaceae</taxon>
        <taxon>Hanseniaspora</taxon>
    </lineage>
</organism>
<accession>A0A1B7T9A5</accession>
<dbReference type="EMBL" id="LXPE01000159">
    <property type="protein sequence ID" value="OBA25288.1"/>
    <property type="molecule type" value="Genomic_DNA"/>
</dbReference>
<reference evidence="2" key="1">
    <citation type="journal article" date="2016" name="Proc. Natl. Acad. Sci. U.S.A.">
        <title>Comparative genomics of biotechnologically important yeasts.</title>
        <authorList>
            <person name="Riley R."/>
            <person name="Haridas S."/>
            <person name="Wolfe K.H."/>
            <person name="Lopes M.R."/>
            <person name="Hittinger C.T."/>
            <person name="Goeker M."/>
            <person name="Salamov A.A."/>
            <person name="Wisecaver J.H."/>
            <person name="Long T.M."/>
            <person name="Calvey C.H."/>
            <person name="Aerts A.L."/>
            <person name="Barry K.W."/>
            <person name="Choi C."/>
            <person name="Clum A."/>
            <person name="Coughlan A.Y."/>
            <person name="Deshpande S."/>
            <person name="Douglass A.P."/>
            <person name="Hanson S.J."/>
            <person name="Klenk H.-P."/>
            <person name="LaButti K.M."/>
            <person name="Lapidus A."/>
            <person name="Lindquist E.A."/>
            <person name="Lipzen A.M."/>
            <person name="Meier-Kolthoff J.P."/>
            <person name="Ohm R.A."/>
            <person name="Otillar R.P."/>
            <person name="Pangilinan J.L."/>
            <person name="Peng Y."/>
            <person name="Rokas A."/>
            <person name="Rosa C.A."/>
            <person name="Scheuner C."/>
            <person name="Sibirny A.A."/>
            <person name="Slot J.C."/>
            <person name="Stielow J.B."/>
            <person name="Sun H."/>
            <person name="Kurtzman C.P."/>
            <person name="Blackwell M."/>
            <person name="Grigoriev I.V."/>
            <person name="Jeffries T.W."/>
        </authorList>
    </citation>
    <scope>NUCLEOTIDE SEQUENCE [LARGE SCALE GENOMIC DNA]</scope>
    <source>
        <strain evidence="2">NRRL Y-1626</strain>
    </source>
</reference>
<keyword evidence="2" id="KW-1185">Reference proteome</keyword>